<feature type="region of interest" description="Disordered" evidence="1">
    <location>
        <begin position="568"/>
        <end position="588"/>
    </location>
</feature>
<protein>
    <submittedName>
        <fullName evidence="2">Uncharacterized protein</fullName>
    </submittedName>
</protein>
<organism evidence="2 3">
    <name type="scientific">Toxoplasma gondii GAB2-2007-GAL-DOM2</name>
    <dbReference type="NCBI Taxonomy" id="1130820"/>
    <lineage>
        <taxon>Eukaryota</taxon>
        <taxon>Sar</taxon>
        <taxon>Alveolata</taxon>
        <taxon>Apicomplexa</taxon>
        <taxon>Conoidasida</taxon>
        <taxon>Coccidia</taxon>
        <taxon>Eucoccidiorida</taxon>
        <taxon>Eimeriorina</taxon>
        <taxon>Sarcocystidae</taxon>
        <taxon>Toxoplasma</taxon>
    </lineage>
</organism>
<dbReference type="InterPro" id="IPR011989">
    <property type="entry name" value="ARM-like"/>
</dbReference>
<dbReference type="AlphaFoldDB" id="A0A086JTV5"/>
<feature type="compositionally biased region" description="Polar residues" evidence="1">
    <location>
        <begin position="666"/>
        <end position="679"/>
    </location>
</feature>
<evidence type="ECO:0000313" key="2">
    <source>
        <dbReference type="EMBL" id="KFG35573.1"/>
    </source>
</evidence>
<dbReference type="VEuPathDB" id="ToxoDB:TGDOM2_253540"/>
<proteinExistence type="predicted"/>
<reference evidence="2 3" key="1">
    <citation type="submission" date="2014-02" db="EMBL/GenBank/DDBJ databases">
        <authorList>
            <person name="Sibley D."/>
            <person name="Venepally P."/>
            <person name="Karamycheva S."/>
            <person name="Hadjithomas M."/>
            <person name="Khan A."/>
            <person name="Brunk B."/>
            <person name="Roos D."/>
            <person name="Caler E."/>
            <person name="Lorenzi H."/>
        </authorList>
    </citation>
    <scope>NUCLEOTIDE SEQUENCE [LARGE SCALE GENOMIC DNA]</scope>
    <source>
        <strain evidence="2 3">GAB2-2007-GAL-DOM2</strain>
    </source>
</reference>
<comment type="caution">
    <text evidence="2">The sequence shown here is derived from an EMBL/GenBank/DDBJ whole genome shotgun (WGS) entry which is preliminary data.</text>
</comment>
<dbReference type="Proteomes" id="UP000028837">
    <property type="component" value="Unassembled WGS sequence"/>
</dbReference>
<feature type="region of interest" description="Disordered" evidence="1">
    <location>
        <begin position="449"/>
        <end position="480"/>
    </location>
</feature>
<feature type="compositionally biased region" description="Polar residues" evidence="1">
    <location>
        <begin position="458"/>
        <end position="472"/>
    </location>
</feature>
<dbReference type="Gene3D" id="1.25.10.10">
    <property type="entry name" value="Leucine-rich Repeat Variant"/>
    <property type="match status" value="1"/>
</dbReference>
<dbReference type="OrthoDB" id="331328at2759"/>
<accession>A0A086JTV5</accession>
<sequence length="747" mass="79387">MFTGALMRREGVHSGAAGGAEAAVSSSALQPAEAQASRKKEMQLACPDVIQNEATRVNAVAMKSRDFGDERSESPLQGPDENSPPQTQPLPPKTVTRLVFSGTAKPHAPPGRQYANQRFSSAAPKCPGPKYARESKSALCVSANLPPLCSPQFASLATKLKCKNASPNVNVLCACVDVYSTLIQTVADGASVPTEEPCSSNGSTPALPQARASLTSGEDWEADVTALTGLQAVAKHHPNWLCRPTLSRGRESERPPAEAPAACASLCVAFIVRRTQSLRSSVARSALRTAAALVRASRLYRKVGREVAGCLHTCQCRCPCCGEASTESLGTGSECRCCAVIGAHAAVGERRGTENVEEEFWAICNQLLPILLTKAGATDKKFLATEAEAALDVMATCIATAQSSSLLASTVDHLKTHIHSIRTMVPAASFAQKVSEKLLEAVRGSANVAGNHRARGAETSQNESSGRSTSLLASPKRPREVSGNQSLFHRELFALPTLLLPLLLAFGRAQHAEARKAARRAIEQFASALLPHVIFLDSELQVGNSDGKTQRVLECLQTLAAAVEHGAQNKRQKVSGAQTDEASASCHDSRLEARDNLRLLTECVRSAVAAWTTALEGKSTLLVSPRMPLYKRLTVTNPPEKRKSSEAQAEFVIAPRVSLRGDRMATTVSGRPESSSTGREQGAGRIEEPASGALPVGPDSYEKANERRETAASKEKGFVRCTIAPSSLCHRKTASSEVETEDFGSSS</sequence>
<feature type="region of interest" description="Disordered" evidence="1">
    <location>
        <begin position="663"/>
        <end position="715"/>
    </location>
</feature>
<evidence type="ECO:0000256" key="1">
    <source>
        <dbReference type="SAM" id="MobiDB-lite"/>
    </source>
</evidence>
<dbReference type="EMBL" id="AHZU02001158">
    <property type="protein sequence ID" value="KFG35573.1"/>
    <property type="molecule type" value="Genomic_DNA"/>
</dbReference>
<feature type="region of interest" description="Disordered" evidence="1">
    <location>
        <begin position="66"/>
        <end position="127"/>
    </location>
</feature>
<evidence type="ECO:0000313" key="3">
    <source>
        <dbReference type="Proteomes" id="UP000028837"/>
    </source>
</evidence>
<feature type="compositionally biased region" description="Polar residues" evidence="1">
    <location>
        <begin position="197"/>
        <end position="214"/>
    </location>
</feature>
<feature type="compositionally biased region" description="Basic and acidic residues" evidence="1">
    <location>
        <begin position="700"/>
        <end position="715"/>
    </location>
</feature>
<feature type="region of interest" description="Disordered" evidence="1">
    <location>
        <begin position="193"/>
        <end position="214"/>
    </location>
</feature>
<name>A0A086JTV5_TOXGO</name>
<feature type="compositionally biased region" description="Low complexity" evidence="1">
    <location>
        <begin position="13"/>
        <end position="28"/>
    </location>
</feature>
<gene>
    <name evidence="2" type="ORF">TGDOM2_253540</name>
</gene>
<feature type="region of interest" description="Disordered" evidence="1">
    <location>
        <begin position="1"/>
        <end position="40"/>
    </location>
</feature>